<keyword evidence="1" id="KW-0472">Membrane</keyword>
<organism evidence="2 3">
    <name type="scientific">Brassica campestris</name>
    <name type="common">Field mustard</name>
    <dbReference type="NCBI Taxonomy" id="3711"/>
    <lineage>
        <taxon>Eukaryota</taxon>
        <taxon>Viridiplantae</taxon>
        <taxon>Streptophyta</taxon>
        <taxon>Embryophyta</taxon>
        <taxon>Tracheophyta</taxon>
        <taxon>Spermatophyta</taxon>
        <taxon>Magnoliopsida</taxon>
        <taxon>eudicotyledons</taxon>
        <taxon>Gunneridae</taxon>
        <taxon>Pentapetalae</taxon>
        <taxon>rosids</taxon>
        <taxon>malvids</taxon>
        <taxon>Brassicales</taxon>
        <taxon>Brassicaceae</taxon>
        <taxon>Brassiceae</taxon>
        <taxon>Brassica</taxon>
    </lineage>
</organism>
<feature type="transmembrane region" description="Helical" evidence="1">
    <location>
        <begin position="54"/>
        <end position="73"/>
    </location>
</feature>
<dbReference type="AlphaFoldDB" id="A0A8D9M8K9"/>
<proteinExistence type="predicted"/>
<name>A0A8D9M8K9_BRACM</name>
<accession>A0A8D9M8K9</accession>
<dbReference type="Proteomes" id="UP000694005">
    <property type="component" value="Chromosome A07"/>
</dbReference>
<keyword evidence="1" id="KW-0812">Transmembrane</keyword>
<dbReference type="EMBL" id="LS974623">
    <property type="protein sequence ID" value="CAG7902857.1"/>
    <property type="molecule type" value="Genomic_DNA"/>
</dbReference>
<evidence type="ECO:0000313" key="3">
    <source>
        <dbReference type="Proteomes" id="UP000694005"/>
    </source>
</evidence>
<evidence type="ECO:0000313" key="2">
    <source>
        <dbReference type="EMBL" id="CAG7902857.1"/>
    </source>
</evidence>
<feature type="non-terminal residue" evidence="2">
    <location>
        <position position="74"/>
    </location>
</feature>
<reference evidence="2 3" key="1">
    <citation type="submission" date="2021-07" db="EMBL/GenBank/DDBJ databases">
        <authorList>
            <consortium name="Genoscope - CEA"/>
            <person name="William W."/>
        </authorList>
    </citation>
    <scope>NUCLEOTIDE SEQUENCE [LARGE SCALE GENOMIC DNA]</scope>
</reference>
<protein>
    <submittedName>
        <fullName evidence="2">Uncharacterized protein</fullName>
    </submittedName>
</protein>
<sequence>MEQALLSLLAQCFENRGLEAGEVEILLCHPFNCVSYICGGKKIQKHCRVCEFELYQIFFFHFSCIYIHIFLLFK</sequence>
<gene>
    <name evidence="2" type="ORF">BRAPAZ1V2_A07P25010.2</name>
</gene>
<keyword evidence="1" id="KW-1133">Transmembrane helix</keyword>
<dbReference type="Gramene" id="A07p25010.2_BraZ1">
    <property type="protein sequence ID" value="A07p25010.2_BraZ1.CDS"/>
    <property type="gene ID" value="A07g25010.2_BraZ1"/>
</dbReference>
<evidence type="ECO:0000256" key="1">
    <source>
        <dbReference type="SAM" id="Phobius"/>
    </source>
</evidence>